<feature type="compositionally biased region" description="Polar residues" evidence="1">
    <location>
        <begin position="24"/>
        <end position="46"/>
    </location>
</feature>
<organism evidence="2 3">
    <name type="scientific">Heterodera trifolii</name>
    <dbReference type="NCBI Taxonomy" id="157864"/>
    <lineage>
        <taxon>Eukaryota</taxon>
        <taxon>Metazoa</taxon>
        <taxon>Ecdysozoa</taxon>
        <taxon>Nematoda</taxon>
        <taxon>Chromadorea</taxon>
        <taxon>Rhabditida</taxon>
        <taxon>Tylenchina</taxon>
        <taxon>Tylenchomorpha</taxon>
        <taxon>Tylenchoidea</taxon>
        <taxon>Heteroderidae</taxon>
        <taxon>Heteroderinae</taxon>
        <taxon>Heterodera</taxon>
    </lineage>
</organism>
<evidence type="ECO:0000313" key="3">
    <source>
        <dbReference type="Proteomes" id="UP001620626"/>
    </source>
</evidence>
<feature type="compositionally biased region" description="Basic and acidic residues" evidence="1">
    <location>
        <begin position="145"/>
        <end position="156"/>
    </location>
</feature>
<dbReference type="Proteomes" id="UP001620626">
    <property type="component" value="Unassembled WGS sequence"/>
</dbReference>
<evidence type="ECO:0000256" key="1">
    <source>
        <dbReference type="SAM" id="MobiDB-lite"/>
    </source>
</evidence>
<dbReference type="AlphaFoldDB" id="A0ABD2KJH4"/>
<keyword evidence="3" id="KW-1185">Reference proteome</keyword>
<comment type="caution">
    <text evidence="2">The sequence shown here is derived from an EMBL/GenBank/DDBJ whole genome shotgun (WGS) entry which is preliminary data.</text>
</comment>
<sequence length="156" mass="17449">MGGGEGEKRERVDGPKSGGDWQMVEQQSKGIRKASGQSEAQPNHSYISDRIWRGGGAIDAKRSKANRQTDGLTEHWTDGRIGYVDGRTGKSQPIPPMNDTRETSESEIKCCAEKWARNGREMREWHGGGMEGWSGRHKCQMGSKSRKEIEKGKRMD</sequence>
<gene>
    <name evidence="2" type="ORF">niasHT_026436</name>
</gene>
<name>A0ABD2KJH4_9BILA</name>
<dbReference type="EMBL" id="JBICBT010000742">
    <property type="protein sequence ID" value="KAL3102988.1"/>
    <property type="molecule type" value="Genomic_DNA"/>
</dbReference>
<reference evidence="2 3" key="1">
    <citation type="submission" date="2024-10" db="EMBL/GenBank/DDBJ databases">
        <authorList>
            <person name="Kim D."/>
        </authorList>
    </citation>
    <scope>NUCLEOTIDE SEQUENCE [LARGE SCALE GENOMIC DNA]</scope>
    <source>
        <strain evidence="2">BH-2024</strain>
    </source>
</reference>
<accession>A0ABD2KJH4</accession>
<evidence type="ECO:0000313" key="2">
    <source>
        <dbReference type="EMBL" id="KAL3102988.1"/>
    </source>
</evidence>
<feature type="region of interest" description="Disordered" evidence="1">
    <location>
        <begin position="126"/>
        <end position="156"/>
    </location>
</feature>
<feature type="region of interest" description="Disordered" evidence="1">
    <location>
        <begin position="1"/>
        <end position="107"/>
    </location>
</feature>
<protein>
    <submittedName>
        <fullName evidence="2">Uncharacterized protein</fullName>
    </submittedName>
</protein>
<proteinExistence type="predicted"/>
<feature type="compositionally biased region" description="Basic and acidic residues" evidence="1">
    <location>
        <begin position="1"/>
        <end position="14"/>
    </location>
</feature>